<gene>
    <name evidence="2" type="ORF">DCAF_LOCUS858</name>
</gene>
<organism evidence="2 3">
    <name type="scientific">Dovyalis caffra</name>
    <dbReference type="NCBI Taxonomy" id="77055"/>
    <lineage>
        <taxon>Eukaryota</taxon>
        <taxon>Viridiplantae</taxon>
        <taxon>Streptophyta</taxon>
        <taxon>Embryophyta</taxon>
        <taxon>Tracheophyta</taxon>
        <taxon>Spermatophyta</taxon>
        <taxon>Magnoliopsida</taxon>
        <taxon>eudicotyledons</taxon>
        <taxon>Gunneridae</taxon>
        <taxon>Pentapetalae</taxon>
        <taxon>rosids</taxon>
        <taxon>fabids</taxon>
        <taxon>Malpighiales</taxon>
        <taxon>Salicaceae</taxon>
        <taxon>Flacourtieae</taxon>
        <taxon>Dovyalis</taxon>
    </lineage>
</organism>
<dbReference type="AlphaFoldDB" id="A0AAV1QQZ0"/>
<sequence>MGVKTSNGLRMYPTTTLGEHDHFTNSKMLNSSSSSCSSSSGDLLELDANEISKSYIGDIRVPKHSKNTQFALEDRDDDIIINSMPRQEQQSSPTQTSSLNNDSTTRFPPTQVMERPVDSNPFDYYRIMSTVFSRTKSTTPME</sequence>
<dbReference type="EMBL" id="CAWUPB010000071">
    <property type="protein sequence ID" value="CAK7323240.1"/>
    <property type="molecule type" value="Genomic_DNA"/>
</dbReference>
<dbReference type="PANTHER" id="PTHR33673">
    <property type="entry name" value="SUPPRESSOR SRP40-LIKE PROTEIN"/>
    <property type="match status" value="1"/>
</dbReference>
<comment type="caution">
    <text evidence="2">The sequence shown here is derived from an EMBL/GenBank/DDBJ whole genome shotgun (WGS) entry which is preliminary data.</text>
</comment>
<name>A0AAV1QQZ0_9ROSI</name>
<proteinExistence type="predicted"/>
<evidence type="ECO:0000256" key="1">
    <source>
        <dbReference type="SAM" id="MobiDB-lite"/>
    </source>
</evidence>
<dbReference type="PANTHER" id="PTHR33673:SF38">
    <property type="entry name" value="CHROMODOMAIN-HELICASE-DNA-BINDING PROTEIN 7-LIKE"/>
    <property type="match status" value="1"/>
</dbReference>
<accession>A0AAV1QQZ0</accession>
<keyword evidence="3" id="KW-1185">Reference proteome</keyword>
<feature type="region of interest" description="Disordered" evidence="1">
    <location>
        <begin position="73"/>
        <end position="120"/>
    </location>
</feature>
<feature type="compositionally biased region" description="Low complexity" evidence="1">
    <location>
        <begin position="87"/>
        <end position="98"/>
    </location>
</feature>
<reference evidence="2 3" key="1">
    <citation type="submission" date="2024-01" db="EMBL/GenBank/DDBJ databases">
        <authorList>
            <person name="Waweru B."/>
        </authorList>
    </citation>
    <scope>NUCLEOTIDE SEQUENCE [LARGE SCALE GENOMIC DNA]</scope>
</reference>
<protein>
    <submittedName>
        <fullName evidence="2">Uncharacterized protein</fullName>
    </submittedName>
</protein>
<dbReference type="Proteomes" id="UP001314170">
    <property type="component" value="Unassembled WGS sequence"/>
</dbReference>
<feature type="compositionally biased region" description="Polar residues" evidence="1">
    <location>
        <begin position="99"/>
        <end position="108"/>
    </location>
</feature>
<evidence type="ECO:0000313" key="3">
    <source>
        <dbReference type="Proteomes" id="UP001314170"/>
    </source>
</evidence>
<evidence type="ECO:0000313" key="2">
    <source>
        <dbReference type="EMBL" id="CAK7323240.1"/>
    </source>
</evidence>